<keyword evidence="2" id="KW-0472">Membrane</keyword>
<evidence type="ECO:0000313" key="3">
    <source>
        <dbReference type="EMBL" id="RKI94178.1"/>
    </source>
</evidence>
<evidence type="ECO:0000256" key="1">
    <source>
        <dbReference type="SAM" id="Coils"/>
    </source>
</evidence>
<organism evidence="3 4">
    <name type="scientific">Parablautia intestinalis</name>
    <dbReference type="NCBI Taxonomy" id="2320100"/>
    <lineage>
        <taxon>Bacteria</taxon>
        <taxon>Bacillati</taxon>
        <taxon>Bacillota</taxon>
        <taxon>Clostridia</taxon>
        <taxon>Lachnospirales</taxon>
        <taxon>Lachnospiraceae</taxon>
        <taxon>Parablautia</taxon>
    </lineage>
</organism>
<evidence type="ECO:0000256" key="2">
    <source>
        <dbReference type="SAM" id="Phobius"/>
    </source>
</evidence>
<dbReference type="Proteomes" id="UP000280696">
    <property type="component" value="Unassembled WGS sequence"/>
</dbReference>
<keyword evidence="2" id="KW-0812">Transmembrane</keyword>
<dbReference type="AlphaFoldDB" id="A0A3A9ARZ3"/>
<accession>A0A3A9ARZ3</accession>
<dbReference type="RefSeq" id="WP_120465927.1">
    <property type="nucleotide sequence ID" value="NZ_CATAJS010000052.1"/>
</dbReference>
<keyword evidence="4" id="KW-1185">Reference proteome</keyword>
<protein>
    <submittedName>
        <fullName evidence="3">Uncharacterized protein</fullName>
    </submittedName>
</protein>
<gene>
    <name evidence="3" type="ORF">D7V94_00960</name>
</gene>
<evidence type="ECO:0000313" key="4">
    <source>
        <dbReference type="Proteomes" id="UP000280696"/>
    </source>
</evidence>
<feature type="coiled-coil region" evidence="1">
    <location>
        <begin position="108"/>
        <end position="190"/>
    </location>
</feature>
<keyword evidence="2" id="KW-1133">Transmembrane helix</keyword>
<dbReference type="OrthoDB" id="2063363at2"/>
<name>A0A3A9ARZ3_9FIRM</name>
<feature type="transmembrane region" description="Helical" evidence="2">
    <location>
        <begin position="193"/>
        <end position="217"/>
    </location>
</feature>
<dbReference type="EMBL" id="RAYQ01000001">
    <property type="protein sequence ID" value="RKI94178.1"/>
    <property type="molecule type" value="Genomic_DNA"/>
</dbReference>
<reference evidence="3 4" key="1">
    <citation type="submission" date="2018-09" db="EMBL/GenBank/DDBJ databases">
        <title>Murine metabolic-syndrome-specific gut microbial biobank.</title>
        <authorList>
            <person name="Liu C."/>
        </authorList>
    </citation>
    <scope>NUCLEOTIDE SEQUENCE [LARGE SCALE GENOMIC DNA]</scope>
    <source>
        <strain evidence="3 4">0.1xD8-82</strain>
    </source>
</reference>
<sequence length="220" mass="24599">MDNFMDKVAQKLNPQEIIKANAAADAAALENLEKQLTLFKEQMEKYDVCLQEMRKLNLKNIESAQGVHELAKKANDTLDHTAGEVEAVSVSKIKETSDISIAGINQLLNESLAKISEIKENSEALEKTSAEMNESMNSLQEKLEGRFTNMEDYMHTDNVKVYRNVQASMIEELKKQTAELKEEQIKTAENSKVMLPFMIITMAVTIANLAVTIASILGLF</sequence>
<proteinExistence type="predicted"/>
<keyword evidence="1" id="KW-0175">Coiled coil</keyword>
<comment type="caution">
    <text evidence="3">The sequence shown here is derived from an EMBL/GenBank/DDBJ whole genome shotgun (WGS) entry which is preliminary data.</text>
</comment>